<evidence type="ECO:0000313" key="10">
    <source>
        <dbReference type="Proteomes" id="UP000007962"/>
    </source>
</evidence>
<gene>
    <name evidence="9" type="ordered locus">Bcav_1469</name>
</gene>
<name>C5C2P1_BEUC1</name>
<organism evidence="9 10">
    <name type="scientific">Beutenbergia cavernae (strain ATCC BAA-8 / DSM 12333 / CCUG 43141 / JCM 11478 / NBRC 16432 / NCIMB 13614 / HKI 0122)</name>
    <dbReference type="NCBI Taxonomy" id="471853"/>
    <lineage>
        <taxon>Bacteria</taxon>
        <taxon>Bacillati</taxon>
        <taxon>Actinomycetota</taxon>
        <taxon>Actinomycetes</taxon>
        <taxon>Micrococcales</taxon>
        <taxon>Beutenbergiaceae</taxon>
        <taxon>Beutenbergia</taxon>
    </lineage>
</organism>
<dbReference type="PROSITE" id="PS50928">
    <property type="entry name" value="ABC_TM1"/>
    <property type="match status" value="1"/>
</dbReference>
<feature type="transmembrane region" description="Helical" evidence="7">
    <location>
        <begin position="247"/>
        <end position="269"/>
    </location>
</feature>
<comment type="subcellular location">
    <subcellularLocation>
        <location evidence="1 7">Cell membrane</location>
        <topology evidence="1 7">Multi-pass membrane protein</topology>
    </subcellularLocation>
</comment>
<evidence type="ECO:0000256" key="7">
    <source>
        <dbReference type="RuleBase" id="RU363032"/>
    </source>
</evidence>
<sequence>MALAVPAVAGYLVFTAAPMAASLYFSLTDWTIGSSPAFVGLDNVREMLADAQFHKALRATGLYVLLAVPASLVSALFAALLLNRAGRSEGAYRTLFYLPVLVPPVASSVLWLWMFNPDLGLLNTALRAVGLPSSSWIYAESSVMPSLALMAAWGFGNTAIIFLAGLKGVPRELYEAAQCDGAGAFRQFWSVTLPQLTPIVLFNLVMGMIAGLQVFDQAYIMTNGGPNGATNFIVFYLYNKAFKSGDFGYASALAWVLFLVILLVTLVIFRSARRWVFYEGGKR</sequence>
<dbReference type="CDD" id="cd06261">
    <property type="entry name" value="TM_PBP2"/>
    <property type="match status" value="1"/>
</dbReference>
<dbReference type="EMBL" id="CP001618">
    <property type="protein sequence ID" value="ACQ79727.1"/>
    <property type="molecule type" value="Genomic_DNA"/>
</dbReference>
<evidence type="ECO:0000256" key="6">
    <source>
        <dbReference type="ARBA" id="ARBA00023136"/>
    </source>
</evidence>
<evidence type="ECO:0000256" key="4">
    <source>
        <dbReference type="ARBA" id="ARBA00022692"/>
    </source>
</evidence>
<dbReference type="Proteomes" id="UP000007962">
    <property type="component" value="Chromosome"/>
</dbReference>
<dbReference type="Gene3D" id="1.10.3720.10">
    <property type="entry name" value="MetI-like"/>
    <property type="match status" value="1"/>
</dbReference>
<dbReference type="InterPro" id="IPR000515">
    <property type="entry name" value="MetI-like"/>
</dbReference>
<feature type="domain" description="ABC transmembrane type-1" evidence="8">
    <location>
        <begin position="57"/>
        <end position="268"/>
    </location>
</feature>
<protein>
    <submittedName>
        <fullName evidence="9">Binding-protein-dependent transport systems inner membrane component</fullName>
    </submittedName>
</protein>
<dbReference type="SUPFAM" id="SSF161098">
    <property type="entry name" value="MetI-like"/>
    <property type="match status" value="1"/>
</dbReference>
<comment type="similarity">
    <text evidence="7">Belongs to the binding-protein-dependent transport system permease family.</text>
</comment>
<dbReference type="eggNOG" id="COG1175">
    <property type="taxonomic scope" value="Bacteria"/>
</dbReference>
<keyword evidence="3" id="KW-1003">Cell membrane</keyword>
<feature type="transmembrane region" description="Helical" evidence="7">
    <location>
        <begin position="143"/>
        <end position="166"/>
    </location>
</feature>
<dbReference type="STRING" id="471853.Bcav_1469"/>
<dbReference type="InterPro" id="IPR035906">
    <property type="entry name" value="MetI-like_sf"/>
</dbReference>
<proteinExistence type="inferred from homology"/>
<keyword evidence="5 7" id="KW-1133">Transmembrane helix</keyword>
<dbReference type="Pfam" id="PF00528">
    <property type="entry name" value="BPD_transp_1"/>
    <property type="match status" value="1"/>
</dbReference>
<keyword evidence="6 7" id="KW-0472">Membrane</keyword>
<evidence type="ECO:0000256" key="3">
    <source>
        <dbReference type="ARBA" id="ARBA00022475"/>
    </source>
</evidence>
<keyword evidence="2 7" id="KW-0813">Transport</keyword>
<dbReference type="AlphaFoldDB" id="C5C2P1"/>
<evidence type="ECO:0000259" key="8">
    <source>
        <dbReference type="PROSITE" id="PS50928"/>
    </source>
</evidence>
<dbReference type="HOGENOM" id="CLU_016047_0_2_11"/>
<evidence type="ECO:0000256" key="2">
    <source>
        <dbReference type="ARBA" id="ARBA00022448"/>
    </source>
</evidence>
<keyword evidence="10" id="KW-1185">Reference proteome</keyword>
<dbReference type="KEGG" id="bcv:Bcav_1469"/>
<feature type="transmembrane region" description="Helical" evidence="7">
    <location>
        <begin position="62"/>
        <end position="82"/>
    </location>
</feature>
<accession>C5C2P1</accession>
<dbReference type="PANTHER" id="PTHR30193">
    <property type="entry name" value="ABC TRANSPORTER PERMEASE PROTEIN"/>
    <property type="match status" value="1"/>
</dbReference>
<evidence type="ECO:0000256" key="5">
    <source>
        <dbReference type="ARBA" id="ARBA00022989"/>
    </source>
</evidence>
<feature type="transmembrane region" description="Helical" evidence="7">
    <location>
        <begin position="196"/>
        <end position="215"/>
    </location>
</feature>
<reference evidence="9 10" key="1">
    <citation type="journal article" date="2009" name="Stand. Genomic Sci.">
        <title>Complete genome sequence of Beutenbergia cavernae type strain (HKI 0122).</title>
        <authorList>
            <person name="Land M."/>
            <person name="Pukall R."/>
            <person name="Abt B."/>
            <person name="Goker M."/>
            <person name="Rohde M."/>
            <person name="Glavina Del Rio T."/>
            <person name="Tice H."/>
            <person name="Copeland A."/>
            <person name="Cheng J.F."/>
            <person name="Lucas S."/>
            <person name="Chen F."/>
            <person name="Nolan M."/>
            <person name="Bruce D."/>
            <person name="Goodwin L."/>
            <person name="Pitluck S."/>
            <person name="Ivanova N."/>
            <person name="Mavromatis K."/>
            <person name="Ovchinnikova G."/>
            <person name="Pati A."/>
            <person name="Chen A."/>
            <person name="Palaniappan K."/>
            <person name="Hauser L."/>
            <person name="Chang Y.J."/>
            <person name="Jefferies C.C."/>
            <person name="Saunders E."/>
            <person name="Brettin T."/>
            <person name="Detter J.C."/>
            <person name="Han C."/>
            <person name="Chain P."/>
            <person name="Bristow J."/>
            <person name="Eisen J.A."/>
            <person name="Markowitz V."/>
            <person name="Hugenholtz P."/>
            <person name="Kyrpides N.C."/>
            <person name="Klenk H.P."/>
            <person name="Lapidus A."/>
        </authorList>
    </citation>
    <scope>NUCLEOTIDE SEQUENCE [LARGE SCALE GENOMIC DNA]</scope>
    <source>
        <strain evidence="10">ATCC BAA-8 / DSM 12333 / NBRC 16432</strain>
    </source>
</reference>
<keyword evidence="4 7" id="KW-0812">Transmembrane</keyword>
<dbReference type="PANTHER" id="PTHR30193:SF1">
    <property type="entry name" value="ABC TRANSPORTER PERMEASE PROTEIN YESP-RELATED"/>
    <property type="match status" value="1"/>
</dbReference>
<evidence type="ECO:0000256" key="1">
    <source>
        <dbReference type="ARBA" id="ARBA00004651"/>
    </source>
</evidence>
<dbReference type="InterPro" id="IPR051393">
    <property type="entry name" value="ABC_transporter_permease"/>
</dbReference>
<dbReference type="GO" id="GO:0055085">
    <property type="term" value="P:transmembrane transport"/>
    <property type="evidence" value="ECO:0007669"/>
    <property type="project" value="InterPro"/>
</dbReference>
<feature type="transmembrane region" description="Helical" evidence="7">
    <location>
        <begin position="94"/>
        <end position="114"/>
    </location>
</feature>
<dbReference type="OrthoDB" id="9805974at2"/>
<evidence type="ECO:0000313" key="9">
    <source>
        <dbReference type="EMBL" id="ACQ79727.1"/>
    </source>
</evidence>
<dbReference type="GO" id="GO:0005886">
    <property type="term" value="C:plasma membrane"/>
    <property type="evidence" value="ECO:0007669"/>
    <property type="project" value="UniProtKB-SubCell"/>
</dbReference>